<comment type="caution">
    <text evidence="2">The sequence shown here is derived from an EMBL/GenBank/DDBJ whole genome shotgun (WGS) entry which is preliminary data.</text>
</comment>
<dbReference type="AlphaFoldDB" id="A0A2G9G9T4"/>
<feature type="domain" description="Tf2-1-like SH3-like" evidence="1">
    <location>
        <begin position="22"/>
        <end position="81"/>
    </location>
</feature>
<dbReference type="InterPro" id="IPR056924">
    <property type="entry name" value="SH3_Tf2-1"/>
</dbReference>
<proteinExistence type="predicted"/>
<sequence>MNNTKRQQTNIAISKNLLKVNQVMIHLKRERFPKRAYHKLASRKIGPCKILKKISSNASVVELPDDLQISPIFNIANLFEFHGFDNDRGCPVMEKTNSKEA</sequence>
<dbReference type="OrthoDB" id="909585at2759"/>
<dbReference type="Proteomes" id="UP000231279">
    <property type="component" value="Unassembled WGS sequence"/>
</dbReference>
<organism evidence="2 3">
    <name type="scientific">Handroanthus impetiginosus</name>
    <dbReference type="NCBI Taxonomy" id="429701"/>
    <lineage>
        <taxon>Eukaryota</taxon>
        <taxon>Viridiplantae</taxon>
        <taxon>Streptophyta</taxon>
        <taxon>Embryophyta</taxon>
        <taxon>Tracheophyta</taxon>
        <taxon>Spermatophyta</taxon>
        <taxon>Magnoliopsida</taxon>
        <taxon>eudicotyledons</taxon>
        <taxon>Gunneridae</taxon>
        <taxon>Pentapetalae</taxon>
        <taxon>asterids</taxon>
        <taxon>lamiids</taxon>
        <taxon>Lamiales</taxon>
        <taxon>Bignoniaceae</taxon>
        <taxon>Crescentiina</taxon>
        <taxon>Tabebuia alliance</taxon>
        <taxon>Handroanthus</taxon>
    </lineage>
</organism>
<accession>A0A2G9G9T4</accession>
<evidence type="ECO:0000313" key="3">
    <source>
        <dbReference type="Proteomes" id="UP000231279"/>
    </source>
</evidence>
<reference evidence="3" key="1">
    <citation type="journal article" date="2018" name="Gigascience">
        <title>Genome assembly of the Pink Ipe (Handroanthus impetiginosus, Bignoniaceae), a highly valued, ecologically keystone Neotropical timber forest tree.</title>
        <authorList>
            <person name="Silva-Junior O.B."/>
            <person name="Grattapaglia D."/>
            <person name="Novaes E."/>
            <person name="Collevatti R.G."/>
        </authorList>
    </citation>
    <scope>NUCLEOTIDE SEQUENCE [LARGE SCALE GENOMIC DNA]</scope>
    <source>
        <strain evidence="3">cv. UFG-1</strain>
    </source>
</reference>
<dbReference type="EMBL" id="NKXS01006095">
    <property type="protein sequence ID" value="PIN02051.1"/>
    <property type="molecule type" value="Genomic_DNA"/>
</dbReference>
<name>A0A2G9G9T4_9LAMI</name>
<gene>
    <name evidence="2" type="ORF">CDL12_25438</name>
</gene>
<evidence type="ECO:0000313" key="2">
    <source>
        <dbReference type="EMBL" id="PIN02051.1"/>
    </source>
</evidence>
<evidence type="ECO:0000259" key="1">
    <source>
        <dbReference type="Pfam" id="PF24626"/>
    </source>
</evidence>
<keyword evidence="3" id="KW-1185">Reference proteome</keyword>
<protein>
    <recommendedName>
        <fullName evidence="1">Tf2-1-like SH3-like domain-containing protein</fullName>
    </recommendedName>
</protein>
<dbReference type="Pfam" id="PF24626">
    <property type="entry name" value="SH3_Tf2-1"/>
    <property type="match status" value="1"/>
</dbReference>